<dbReference type="EMBL" id="OU015569">
    <property type="protein sequence ID" value="CAG5097503.1"/>
    <property type="molecule type" value="Genomic_DNA"/>
</dbReference>
<feature type="region of interest" description="Disordered" evidence="1">
    <location>
        <begin position="136"/>
        <end position="156"/>
    </location>
</feature>
<sequence length="407" mass="44657">MDIQEIMDTIPLAFWKSLAFQQIAKREDLQLPKWSILVNNTGVQVSLFWQSSTADAAEEASAAATFENGTTNHVSGSTTSQLLTAQKSELLERIQRIKDENEISLPSSEAISPSLQTLLQAAMQKGLLAPNSTLSVVEPNNSITSSSSGDEPMSNHPAKLQDVLKQINMSTSQALGEKPAKIRRKSTPIKNLSLNAAALANQASKRLVEIKNHHLSDQNGPFGATLASMAAAMGGTTGTVDEDIETIDTSVCIKQEDEEEGMDQIERIAAKTGTLQTLQKMRTEAQRGTLNLSKAVRLLARCLFNEDELVVESIKDLDQHKVDLLHSETTKWYNCTMTEVRQVMSFRLSEIRKTKRASHWGKRAPQQSNGNTTLMLGLPTMLNEPFILPKPTDIQISKTTSSPNSSN</sequence>
<feature type="compositionally biased region" description="Polar residues" evidence="1">
    <location>
        <begin position="136"/>
        <end position="149"/>
    </location>
</feature>
<keyword evidence="3" id="KW-1185">Reference proteome</keyword>
<evidence type="ECO:0000313" key="2">
    <source>
        <dbReference type="EMBL" id="CAG5097503.1"/>
    </source>
</evidence>
<name>A0ABN7SC94_OIKDI</name>
<reference evidence="2 3" key="1">
    <citation type="submission" date="2021-04" db="EMBL/GenBank/DDBJ databases">
        <authorList>
            <person name="Bliznina A."/>
        </authorList>
    </citation>
    <scope>NUCLEOTIDE SEQUENCE [LARGE SCALE GENOMIC DNA]</scope>
</reference>
<accession>A0ABN7SC94</accession>
<evidence type="ECO:0000313" key="3">
    <source>
        <dbReference type="Proteomes" id="UP001158576"/>
    </source>
</evidence>
<proteinExistence type="predicted"/>
<protein>
    <submittedName>
        <fullName evidence="2">Oidioi.mRNA.OKI2018_I69.XSR.g15103.t1.cds</fullName>
    </submittedName>
</protein>
<gene>
    <name evidence="2" type="ORF">OKIOD_LOCUS6661</name>
</gene>
<organism evidence="2 3">
    <name type="scientific">Oikopleura dioica</name>
    <name type="common">Tunicate</name>
    <dbReference type="NCBI Taxonomy" id="34765"/>
    <lineage>
        <taxon>Eukaryota</taxon>
        <taxon>Metazoa</taxon>
        <taxon>Chordata</taxon>
        <taxon>Tunicata</taxon>
        <taxon>Appendicularia</taxon>
        <taxon>Copelata</taxon>
        <taxon>Oikopleuridae</taxon>
        <taxon>Oikopleura</taxon>
    </lineage>
</organism>
<dbReference type="Proteomes" id="UP001158576">
    <property type="component" value="Chromosome XSR"/>
</dbReference>
<evidence type="ECO:0000256" key="1">
    <source>
        <dbReference type="SAM" id="MobiDB-lite"/>
    </source>
</evidence>